<dbReference type="Gene3D" id="3.30.450.280">
    <property type="entry name" value="GAF domain"/>
    <property type="match status" value="1"/>
</dbReference>
<comment type="caution">
    <text evidence="9">The sequence shown here is derived from an EMBL/GenBank/DDBJ whole genome shotgun (WGS) entry which is preliminary data.</text>
</comment>
<reference evidence="9" key="1">
    <citation type="submission" date="2017-10" db="EMBL/GenBank/DDBJ databases">
        <title>Kefir isolates.</title>
        <authorList>
            <person name="Kim Y."/>
            <person name="Blasche S."/>
        </authorList>
    </citation>
    <scope>NUCLEOTIDE SEQUENCE [LARGE SCALE GENOMIC DNA]</scope>
    <source>
        <strain evidence="9">OG2-2</strain>
    </source>
</reference>
<dbReference type="GO" id="GO:0004673">
    <property type="term" value="F:protein histidine kinase activity"/>
    <property type="evidence" value="ECO:0007669"/>
    <property type="project" value="UniProtKB-EC"/>
</dbReference>
<dbReference type="Pfam" id="PF12282">
    <property type="entry name" value="GAF_PdtaS"/>
    <property type="match status" value="1"/>
</dbReference>
<evidence type="ECO:0000256" key="4">
    <source>
        <dbReference type="ARBA" id="ARBA00022679"/>
    </source>
</evidence>
<evidence type="ECO:0000313" key="9">
    <source>
        <dbReference type="EMBL" id="PEN17059.1"/>
    </source>
</evidence>
<evidence type="ECO:0000256" key="5">
    <source>
        <dbReference type="ARBA" id="ARBA00022741"/>
    </source>
</evidence>
<evidence type="ECO:0000313" key="10">
    <source>
        <dbReference type="Proteomes" id="UP000219947"/>
    </source>
</evidence>
<keyword evidence="10" id="KW-1185">Reference proteome</keyword>
<evidence type="ECO:0000256" key="3">
    <source>
        <dbReference type="ARBA" id="ARBA00022553"/>
    </source>
</evidence>
<evidence type="ECO:0000256" key="1">
    <source>
        <dbReference type="ARBA" id="ARBA00000085"/>
    </source>
</evidence>
<keyword evidence="4" id="KW-0808">Transferase</keyword>
<gene>
    <name evidence="9" type="ORF">CRM92_03285</name>
</gene>
<proteinExistence type="predicted"/>
<accession>A0A2A8D7Z3</accession>
<dbReference type="InterPro" id="IPR003594">
    <property type="entry name" value="HATPase_dom"/>
</dbReference>
<dbReference type="Proteomes" id="UP000219947">
    <property type="component" value="Unassembled WGS sequence"/>
</dbReference>
<evidence type="ECO:0000256" key="6">
    <source>
        <dbReference type="ARBA" id="ARBA00022777"/>
    </source>
</evidence>
<comment type="catalytic activity">
    <reaction evidence="1">
        <text>ATP + protein L-histidine = ADP + protein N-phospho-L-histidine.</text>
        <dbReference type="EC" id="2.7.13.3"/>
    </reaction>
</comment>
<dbReference type="Gene3D" id="3.30.450.20">
    <property type="entry name" value="PAS domain"/>
    <property type="match status" value="1"/>
</dbReference>
<dbReference type="InterPro" id="IPR038424">
    <property type="entry name" value="H_kinase_PdtaS_GAF_sf"/>
</dbReference>
<dbReference type="EC" id="2.7.13.3" evidence="2"/>
<name>A0A2A8D7Z3_9MICC</name>
<dbReference type="RefSeq" id="WP_048779101.1">
    <property type="nucleotide sequence ID" value="NZ_CAURLQ010000005.1"/>
</dbReference>
<dbReference type="Pfam" id="PF02518">
    <property type="entry name" value="HATPase_c"/>
    <property type="match status" value="1"/>
</dbReference>
<evidence type="ECO:0000256" key="2">
    <source>
        <dbReference type="ARBA" id="ARBA00012438"/>
    </source>
</evidence>
<dbReference type="InterPro" id="IPR022066">
    <property type="entry name" value="PdtaS_GAF"/>
</dbReference>
<dbReference type="PANTHER" id="PTHR41523">
    <property type="entry name" value="TWO-COMPONENT SYSTEM SENSOR PROTEIN"/>
    <property type="match status" value="1"/>
</dbReference>
<keyword evidence="5" id="KW-0547">Nucleotide-binding</keyword>
<dbReference type="InterPro" id="IPR011495">
    <property type="entry name" value="Sig_transdc_His_kin_sub2_dim/P"/>
</dbReference>
<feature type="domain" description="Histidine kinase" evidence="8">
    <location>
        <begin position="314"/>
        <end position="521"/>
    </location>
</feature>
<dbReference type="Pfam" id="PF07568">
    <property type="entry name" value="HisKA_2"/>
    <property type="match status" value="1"/>
</dbReference>
<dbReference type="Gene3D" id="3.30.565.10">
    <property type="entry name" value="Histidine kinase-like ATPase, C-terminal domain"/>
    <property type="match status" value="1"/>
</dbReference>
<evidence type="ECO:0000256" key="7">
    <source>
        <dbReference type="ARBA" id="ARBA00022840"/>
    </source>
</evidence>
<protein>
    <recommendedName>
        <fullName evidence="2">histidine kinase</fullName>
        <ecNumber evidence="2">2.7.13.3</ecNumber>
    </recommendedName>
</protein>
<dbReference type="EMBL" id="PDEV01000001">
    <property type="protein sequence ID" value="PEN17059.1"/>
    <property type="molecule type" value="Genomic_DNA"/>
</dbReference>
<organism evidence="9 10">
    <name type="scientific">Rothia dentocariosa</name>
    <dbReference type="NCBI Taxonomy" id="2047"/>
    <lineage>
        <taxon>Bacteria</taxon>
        <taxon>Bacillati</taxon>
        <taxon>Actinomycetota</taxon>
        <taxon>Actinomycetes</taxon>
        <taxon>Micrococcales</taxon>
        <taxon>Micrococcaceae</taxon>
        <taxon>Rothia</taxon>
    </lineage>
</organism>
<dbReference type="PANTHER" id="PTHR41523:SF8">
    <property type="entry name" value="ETHYLENE RESPONSE SENSOR PROTEIN"/>
    <property type="match status" value="1"/>
</dbReference>
<dbReference type="AlphaFoldDB" id="A0A2A8D7Z3"/>
<keyword evidence="3" id="KW-0597">Phosphoprotein</keyword>
<keyword evidence="6" id="KW-0418">Kinase</keyword>
<dbReference type="InterPro" id="IPR036890">
    <property type="entry name" value="HATPase_C_sf"/>
</dbReference>
<dbReference type="SUPFAM" id="SSF55874">
    <property type="entry name" value="ATPase domain of HSP90 chaperone/DNA topoisomerase II/histidine kinase"/>
    <property type="match status" value="1"/>
</dbReference>
<dbReference type="Pfam" id="PF08448">
    <property type="entry name" value="PAS_4"/>
    <property type="match status" value="1"/>
</dbReference>
<evidence type="ECO:0000259" key="8">
    <source>
        <dbReference type="PROSITE" id="PS50109"/>
    </source>
</evidence>
<dbReference type="InterPro" id="IPR013656">
    <property type="entry name" value="PAS_4"/>
</dbReference>
<dbReference type="GO" id="GO:0005524">
    <property type="term" value="F:ATP binding"/>
    <property type="evidence" value="ECO:0007669"/>
    <property type="project" value="UniProtKB-KW"/>
</dbReference>
<sequence>MSFTESNLSPGGFGPGDTEWIHLIIGEWQIIADIAQSDLVVWFPTDYVVADGSGPDSVSGPSASSGFSAIAHVRPSNVHTLFHHDIVDHTMDDNICDEARKSWHTQKIVHHVMEAGPSMRPGVKVTFVPIVRNSRTIALLSMHTIPTVVRASSQAEEIYNWVTENMLEMIHLGIWPDPLAQENNTRGNPRAIDGIIVINPQGQVVLASPNANSMYARLGLGDHLENLNLADVTRDMLPSGEEADETLQLVLAGRADIRTELTIGRTRVTMRSIPLVHSTTFRVERRGALILCRDVTELRRRELELMTKDATIREIHHRVKNNLQTVSALLRLQSRRMTTPEAKQGLEQAMRRVATIATVHEALSQGLTQSVDFDELIERQFHIAAELASPGQTVDTELLGHFGLLPSQFATPLALVINEVVANAVEHGLNGETGRVTLEGRRNINEQGDNTLTVIITDNGRGMGNDPIEESGADAYRPTAEHEGLGMQIVRTLVASELNGSIRWEANEPSGTRVIINAVLS</sequence>
<dbReference type="PROSITE" id="PS50109">
    <property type="entry name" value="HIS_KIN"/>
    <property type="match status" value="1"/>
</dbReference>
<keyword evidence="7" id="KW-0067">ATP-binding</keyword>
<dbReference type="InterPro" id="IPR005467">
    <property type="entry name" value="His_kinase_dom"/>
</dbReference>